<dbReference type="EMBL" id="CAKOAT010580709">
    <property type="protein sequence ID" value="CAH8383236.1"/>
    <property type="molecule type" value="Genomic_DNA"/>
</dbReference>
<sequence>MERNSTDKGKNIMKEENERERSIPDDVSEMILEKLPLKSVARFCSVKKRWAEMITSQHFAQRFLSQSVLKPRILFTSFISQEIRDGPSYQWFGSILQVKKPEVLRQDLLDHPRLLWDSRISIAQTVLGLVCCHNEKGRSMICNLSGGGMLMNLPNVDISKREEADFLLGFDQHNKQFKVLCVIWGPSRMEARVLSLLDGNNSWRKVDCKTPHIPVYRRLYLDGKVYYGAVRPENRKFFFVMCFDLQKEELSVIQVPAEADCDTLVNINNKLGIVRNYFPPDPTQRPRGIWIYESKIWSELPYKISLVGLVSEKVHYDCIGTIGTDLLVFAPYHVIGDYLHVVYYDASAGRHTITRINGVLPTFNYCFEAFLDYVENPTHSSIEGIKKICSPTRHPCDEIIRPGAEDDVVGNP</sequence>
<name>A0ABC8LIB9_ERUVS</name>
<organism evidence="3 4">
    <name type="scientific">Eruca vesicaria subsp. sativa</name>
    <name type="common">Garden rocket</name>
    <name type="synonym">Eruca sativa</name>
    <dbReference type="NCBI Taxonomy" id="29727"/>
    <lineage>
        <taxon>Eukaryota</taxon>
        <taxon>Viridiplantae</taxon>
        <taxon>Streptophyta</taxon>
        <taxon>Embryophyta</taxon>
        <taxon>Tracheophyta</taxon>
        <taxon>Spermatophyta</taxon>
        <taxon>Magnoliopsida</taxon>
        <taxon>eudicotyledons</taxon>
        <taxon>Gunneridae</taxon>
        <taxon>Pentapetalae</taxon>
        <taxon>rosids</taxon>
        <taxon>malvids</taxon>
        <taxon>Brassicales</taxon>
        <taxon>Brassicaceae</taxon>
        <taxon>Brassiceae</taxon>
        <taxon>Eruca</taxon>
    </lineage>
</organism>
<reference evidence="3 4" key="1">
    <citation type="submission" date="2022-03" db="EMBL/GenBank/DDBJ databases">
        <authorList>
            <person name="Macdonald S."/>
            <person name="Ahmed S."/>
            <person name="Newling K."/>
        </authorList>
    </citation>
    <scope>NUCLEOTIDE SEQUENCE [LARGE SCALE GENOMIC DNA]</scope>
</reference>
<feature type="domain" description="F-box" evidence="2">
    <location>
        <begin position="23"/>
        <end position="63"/>
    </location>
</feature>
<dbReference type="Proteomes" id="UP001642260">
    <property type="component" value="Unassembled WGS sequence"/>
</dbReference>
<dbReference type="NCBIfam" id="TIGR01640">
    <property type="entry name" value="F_box_assoc_1"/>
    <property type="match status" value="1"/>
</dbReference>
<dbReference type="Pfam" id="PF00646">
    <property type="entry name" value="F-box"/>
    <property type="match status" value="1"/>
</dbReference>
<evidence type="ECO:0000313" key="3">
    <source>
        <dbReference type="EMBL" id="CAH8383236.1"/>
    </source>
</evidence>
<dbReference type="SMART" id="SM00256">
    <property type="entry name" value="FBOX"/>
    <property type="match status" value="1"/>
</dbReference>
<evidence type="ECO:0000313" key="4">
    <source>
        <dbReference type="Proteomes" id="UP001642260"/>
    </source>
</evidence>
<dbReference type="InterPro" id="IPR013187">
    <property type="entry name" value="F-box-assoc_dom_typ3"/>
</dbReference>
<evidence type="ECO:0000256" key="1">
    <source>
        <dbReference type="SAM" id="MobiDB-lite"/>
    </source>
</evidence>
<dbReference type="AlphaFoldDB" id="A0ABC8LIB9"/>
<dbReference type="SUPFAM" id="SSF81383">
    <property type="entry name" value="F-box domain"/>
    <property type="match status" value="1"/>
</dbReference>
<comment type="caution">
    <text evidence="3">The sequence shown here is derived from an EMBL/GenBank/DDBJ whole genome shotgun (WGS) entry which is preliminary data.</text>
</comment>
<dbReference type="PANTHER" id="PTHR31111:SF132">
    <property type="entry name" value="F-BOX ASSOCIATED UBIQUITINATION EFFECTOR FAMILY PROTEIN-RELATED"/>
    <property type="match status" value="1"/>
</dbReference>
<proteinExistence type="predicted"/>
<evidence type="ECO:0000259" key="2">
    <source>
        <dbReference type="SMART" id="SM00256"/>
    </source>
</evidence>
<protein>
    <recommendedName>
        <fullName evidence="2">F-box domain-containing protein</fullName>
    </recommendedName>
</protein>
<gene>
    <name evidence="3" type="ORF">ERUC_LOCUS35719</name>
</gene>
<feature type="region of interest" description="Disordered" evidence="1">
    <location>
        <begin position="1"/>
        <end position="21"/>
    </location>
</feature>
<dbReference type="PANTHER" id="PTHR31111">
    <property type="entry name" value="BNAA05G37150D PROTEIN-RELATED"/>
    <property type="match status" value="1"/>
</dbReference>
<accession>A0ABC8LIB9</accession>
<dbReference type="InterPro" id="IPR001810">
    <property type="entry name" value="F-box_dom"/>
</dbReference>
<dbReference type="InterPro" id="IPR036047">
    <property type="entry name" value="F-box-like_dom_sf"/>
</dbReference>
<dbReference type="InterPro" id="IPR017451">
    <property type="entry name" value="F-box-assoc_interact_dom"/>
</dbReference>
<keyword evidence="4" id="KW-1185">Reference proteome</keyword>
<dbReference type="Pfam" id="PF08268">
    <property type="entry name" value="FBA_3"/>
    <property type="match status" value="1"/>
</dbReference>